<dbReference type="InterPro" id="IPR008806">
    <property type="entry name" value="RNA_pol_III_Rpc82_C"/>
</dbReference>
<dbReference type="GO" id="GO:0005666">
    <property type="term" value="C:RNA polymerase III complex"/>
    <property type="evidence" value="ECO:0007669"/>
    <property type="project" value="UniProtKB-UniRule"/>
</dbReference>
<evidence type="ECO:0000256" key="1">
    <source>
        <dbReference type="ARBA" id="ARBA00004123"/>
    </source>
</evidence>
<dbReference type="Gene3D" id="1.10.10.10">
    <property type="entry name" value="Winged helix-like DNA-binding domain superfamily/Winged helix DNA-binding domain"/>
    <property type="match status" value="2"/>
</dbReference>
<evidence type="ECO:0000256" key="8">
    <source>
        <dbReference type="RuleBase" id="RU367076"/>
    </source>
</evidence>
<keyword evidence="6 8" id="KW-0539">Nucleus</keyword>
<feature type="compositionally biased region" description="Acidic residues" evidence="9">
    <location>
        <begin position="603"/>
        <end position="614"/>
    </location>
</feature>
<feature type="compositionally biased region" description="Acidic residues" evidence="9">
    <location>
        <begin position="277"/>
        <end position="289"/>
    </location>
</feature>
<feature type="domain" description="RNA polymerase III Rpc82 C -terminal" evidence="10">
    <location>
        <begin position="304"/>
        <end position="654"/>
    </location>
</feature>
<feature type="compositionally biased region" description="Acidic residues" evidence="9">
    <location>
        <begin position="525"/>
        <end position="535"/>
    </location>
</feature>
<feature type="domain" description="RNA polymerase III subunit RPC82-related helix-turn-helix" evidence="11">
    <location>
        <begin position="17"/>
        <end position="79"/>
    </location>
</feature>
<evidence type="ECO:0000256" key="5">
    <source>
        <dbReference type="ARBA" id="ARBA00023163"/>
    </source>
</evidence>
<evidence type="ECO:0000256" key="3">
    <source>
        <dbReference type="ARBA" id="ARBA00011206"/>
    </source>
</evidence>
<comment type="function">
    <text evidence="7 8">DNA-dependent RNA polymerase catalyzes the transcription of DNA into RNA using the four ribonucleoside triphosphates as substrates. Specific core component of RNA polymerase III which synthesizes small RNAs, such as 5S rRNA and tRNAs.</text>
</comment>
<proteinExistence type="inferred from homology"/>
<dbReference type="AlphaFoldDB" id="A0AAV9PJB1"/>
<evidence type="ECO:0000313" key="14">
    <source>
        <dbReference type="Proteomes" id="UP001337655"/>
    </source>
</evidence>
<dbReference type="Proteomes" id="UP001337655">
    <property type="component" value="Unassembled WGS sequence"/>
</dbReference>
<feature type="compositionally biased region" description="Polar residues" evidence="9">
    <location>
        <begin position="389"/>
        <end position="404"/>
    </location>
</feature>
<comment type="subcellular location">
    <subcellularLocation>
        <location evidence="1 8">Nucleus</location>
    </subcellularLocation>
</comment>
<dbReference type="InterPro" id="IPR039748">
    <property type="entry name" value="RPC3"/>
</dbReference>
<dbReference type="GO" id="GO:0003697">
    <property type="term" value="F:single-stranded DNA binding"/>
    <property type="evidence" value="ECO:0007669"/>
    <property type="project" value="UniProtKB-UniRule"/>
</dbReference>
<feature type="compositionally biased region" description="Acidic residues" evidence="9">
    <location>
        <begin position="227"/>
        <end position="245"/>
    </location>
</feature>
<gene>
    <name evidence="13" type="primary">RPC82</name>
    <name evidence="13" type="ORF">LTR77_002867</name>
</gene>
<feature type="compositionally biased region" description="Acidic residues" evidence="9">
    <location>
        <begin position="495"/>
        <end position="517"/>
    </location>
</feature>
<evidence type="ECO:0000259" key="10">
    <source>
        <dbReference type="Pfam" id="PF05645"/>
    </source>
</evidence>
<keyword evidence="14" id="KW-1185">Reference proteome</keyword>
<dbReference type="EMBL" id="JAVRRT010000004">
    <property type="protein sequence ID" value="KAK5172747.1"/>
    <property type="molecule type" value="Genomic_DNA"/>
</dbReference>
<evidence type="ECO:0000256" key="6">
    <source>
        <dbReference type="ARBA" id="ARBA00023242"/>
    </source>
</evidence>
<protein>
    <recommendedName>
        <fullName evidence="8">DNA-directed RNA polymerase III subunit RPC3</fullName>
        <shortName evidence="8">RNA polymerase III subunit C3</shortName>
    </recommendedName>
</protein>
<evidence type="ECO:0000256" key="2">
    <source>
        <dbReference type="ARBA" id="ARBA00006835"/>
    </source>
</evidence>
<evidence type="ECO:0000259" key="12">
    <source>
        <dbReference type="Pfam" id="PF22536"/>
    </source>
</evidence>
<reference evidence="13 14" key="1">
    <citation type="submission" date="2023-08" db="EMBL/GenBank/DDBJ databases">
        <title>Black Yeasts Isolated from many extreme environments.</title>
        <authorList>
            <person name="Coleine C."/>
            <person name="Stajich J.E."/>
            <person name="Selbmann L."/>
        </authorList>
    </citation>
    <scope>NUCLEOTIDE SEQUENCE [LARGE SCALE GENOMIC DNA]</scope>
    <source>
        <strain evidence="13 14">CCFEE 5935</strain>
    </source>
</reference>
<comment type="subunit">
    <text evidence="3 8">Component of the RNA polymerase III (Pol III) complex consisting of 17 subunits.</text>
</comment>
<feature type="region of interest" description="Disordered" evidence="9">
    <location>
        <begin position="472"/>
        <end position="616"/>
    </location>
</feature>
<dbReference type="InterPro" id="IPR036388">
    <property type="entry name" value="WH-like_DNA-bd_sf"/>
</dbReference>
<feature type="region of interest" description="Disordered" evidence="9">
    <location>
        <begin position="154"/>
        <end position="293"/>
    </location>
</feature>
<dbReference type="RefSeq" id="XP_064661465.1">
    <property type="nucleotide sequence ID" value="XM_064800126.1"/>
</dbReference>
<feature type="compositionally biased region" description="Basic and acidic residues" evidence="9">
    <location>
        <begin position="158"/>
        <end position="173"/>
    </location>
</feature>
<accession>A0AAV9PJB1</accession>
<evidence type="ECO:0000256" key="9">
    <source>
        <dbReference type="SAM" id="MobiDB-lite"/>
    </source>
</evidence>
<dbReference type="Pfam" id="PF08221">
    <property type="entry name" value="HTH_9"/>
    <property type="match status" value="1"/>
</dbReference>
<dbReference type="InterPro" id="IPR013197">
    <property type="entry name" value="RNA_pol_III_RPC82-rel_HTH"/>
</dbReference>
<organism evidence="13 14">
    <name type="scientific">Saxophila tyrrhenica</name>
    <dbReference type="NCBI Taxonomy" id="1690608"/>
    <lineage>
        <taxon>Eukaryota</taxon>
        <taxon>Fungi</taxon>
        <taxon>Dikarya</taxon>
        <taxon>Ascomycota</taxon>
        <taxon>Pezizomycotina</taxon>
        <taxon>Dothideomycetes</taxon>
        <taxon>Dothideomycetidae</taxon>
        <taxon>Mycosphaerellales</taxon>
        <taxon>Extremaceae</taxon>
        <taxon>Saxophila</taxon>
    </lineage>
</organism>
<dbReference type="Pfam" id="PF22536">
    <property type="entry name" value="WHD_POLR3C"/>
    <property type="match status" value="1"/>
</dbReference>
<evidence type="ECO:0000256" key="7">
    <source>
        <dbReference type="ARBA" id="ARBA00025127"/>
    </source>
</evidence>
<dbReference type="PANTHER" id="PTHR12949">
    <property type="entry name" value="RNA POLYMERASE III DNA DIRECTED -RELATED"/>
    <property type="match status" value="1"/>
</dbReference>
<dbReference type="PANTHER" id="PTHR12949:SF0">
    <property type="entry name" value="DNA-DIRECTED RNA POLYMERASE III SUBUNIT RPC3"/>
    <property type="match status" value="1"/>
</dbReference>
<evidence type="ECO:0000313" key="13">
    <source>
        <dbReference type="EMBL" id="KAK5172747.1"/>
    </source>
</evidence>
<evidence type="ECO:0000256" key="4">
    <source>
        <dbReference type="ARBA" id="ARBA00022478"/>
    </source>
</evidence>
<dbReference type="GeneID" id="89924214"/>
<comment type="caution">
    <text evidence="13">The sequence shown here is derived from an EMBL/GenBank/DDBJ whole genome shotgun (WGS) entry which is preliminary data.</text>
</comment>
<feature type="compositionally biased region" description="Acidic residues" evidence="9">
    <location>
        <begin position="205"/>
        <end position="220"/>
    </location>
</feature>
<feature type="compositionally biased region" description="Polar residues" evidence="9">
    <location>
        <begin position="580"/>
        <end position="594"/>
    </location>
</feature>
<comment type="similarity">
    <text evidence="2 8">Belongs to the RNA polymerase beta chain family.</text>
</comment>
<feature type="domain" description="DNA-directed RNA polymerase III subunit RPC3 winged-helix" evidence="12">
    <location>
        <begin position="673"/>
        <end position="747"/>
    </location>
</feature>
<keyword evidence="4 8" id="KW-0240">DNA-directed RNA polymerase</keyword>
<dbReference type="Pfam" id="PF05645">
    <property type="entry name" value="RNA_pol_Rpc82"/>
    <property type="match status" value="1"/>
</dbReference>
<keyword evidence="5 8" id="KW-0804">Transcription</keyword>
<feature type="region of interest" description="Disordered" evidence="9">
    <location>
        <begin position="373"/>
        <end position="408"/>
    </location>
</feature>
<dbReference type="InterPro" id="IPR055207">
    <property type="entry name" value="POLR3C_WHD"/>
</dbReference>
<feature type="compositionally biased region" description="Basic and acidic residues" evidence="9">
    <location>
        <begin position="265"/>
        <end position="276"/>
    </location>
</feature>
<sequence length="842" mass="93396">MSKASGDQQSTLRHLKELCLILVDKAFGQIGAANKIKQIFSYLADHGRQPLAVIKQYTRIPLRRLKLALGILIQHHLIRHYCQSEEYGYPTQFQVDWKSAYSIVRAPKFLKLVKDREGEVAGDVLAKVLHAGHATVDHLADEYVPERIAKAKQLKKQAAKEKAAKDKAAKRDSGISNGKPNGDQAGASKEGVNGKPKLKLKTTTADDESMDKSEDEEEVDGSQNGLDDNEDDSDESPNGDDEDGVANDQSPKGNGEDKEDAGPSLREELNFGKAGDDAEYDDFDYESDDESRLTMSEPELHILLRKLLKEGYLNKVGPRSFIPEADLDEEIKETIIKERFPDGRITGPKTGPQYQEAFNSLKRKYEEEDAYNEVTDASHGEIKRPRLNGSLTNGDHSEASSTAANDPPFMKLSEDLVVGVNYDKSALMLRSIKLEALAERSVGSETGAVYGIILRQLENSVKFKKELDKVKKEEFEDEGQNGGEGQNAGERENQNEGENDGEGENEGANEGANEGEGENIVGVNGDDDDDDDEEPLPSITDGAVLEHLDELTDLESTLKRGGPLSPEIKMEGNDGDAPQAASNGEPATNGQQASDVPIKAEPDADPDADNEGAAEDPFMASLKARNRRLTHLEEHLEVLAEQPGDFLSHSSTTHESFLNITQLTKNVIASELDSAIKARFGKNAHRIVRLLREKGKLTDLQVAVTGLVDINDVRTILTNLQFKGFLDISELPKDNTRQPAKTLYLYSWLPKQARRLVMESTYKTMSRLLQRIEVERKGKYKNIIEKGERAKTWEVQTLSDQEKTLLKEWNDVEEKMMVQVQRCDDLVAVLRDFAGDGPELKY</sequence>
<evidence type="ECO:0000259" key="11">
    <source>
        <dbReference type="Pfam" id="PF08221"/>
    </source>
</evidence>
<dbReference type="GO" id="GO:0006351">
    <property type="term" value="P:DNA-templated transcription"/>
    <property type="evidence" value="ECO:0007669"/>
    <property type="project" value="InterPro"/>
</dbReference>
<name>A0AAV9PJB1_9PEZI</name>